<evidence type="ECO:0000259" key="2">
    <source>
        <dbReference type="Pfam" id="PF01494"/>
    </source>
</evidence>
<name>A0A9E7C176_9ACTN</name>
<dbReference type="InterPro" id="IPR002938">
    <property type="entry name" value="FAD-bd"/>
</dbReference>
<reference evidence="3" key="1">
    <citation type="journal article" date="2022" name="Int. J. Syst. Evol. Microbiol.">
        <title>Pseudomonas aegrilactucae sp. nov. and Pseudomonas morbosilactucae sp. nov., pathogens causing bacterial rot of lettuce in Japan.</title>
        <authorList>
            <person name="Sawada H."/>
            <person name="Fujikawa T."/>
            <person name="Satou M."/>
        </authorList>
    </citation>
    <scope>NUCLEOTIDE SEQUENCE</scope>
    <source>
        <strain evidence="3">0166_1</strain>
    </source>
</reference>
<dbReference type="AlphaFoldDB" id="A0A9E7C176"/>
<dbReference type="PRINTS" id="PR00420">
    <property type="entry name" value="RNGMNOXGNASE"/>
</dbReference>
<accession>A0A9E7C176</accession>
<keyword evidence="4" id="KW-1185">Reference proteome</keyword>
<dbReference type="EC" id="1.14.13.220" evidence="3"/>
<dbReference type="GO" id="GO:0019622">
    <property type="term" value="P:3-(3-hydroxy)phenylpropionate catabolic process"/>
    <property type="evidence" value="ECO:0007669"/>
    <property type="project" value="TreeGrafter"/>
</dbReference>
<proteinExistence type="predicted"/>
<evidence type="ECO:0000256" key="1">
    <source>
        <dbReference type="ARBA" id="ARBA00023002"/>
    </source>
</evidence>
<keyword evidence="1 3" id="KW-0560">Oxidoreductase</keyword>
<feature type="domain" description="FAD-binding" evidence="2">
    <location>
        <begin position="5"/>
        <end position="346"/>
    </location>
</feature>
<evidence type="ECO:0000313" key="4">
    <source>
        <dbReference type="Proteomes" id="UP001162834"/>
    </source>
</evidence>
<sequence>MAHDFDVAIVGCGPVGATLAIALGQQGVRAVAIERETSIYHLPRAVCFDGEILRMYQSLGVADGIAGVSVPMRGFRYENDAGQALIDWDLPYDRTGSQGWGDTHMFHQPDVESLLRRTMAELPGIEMWDGHTVEQLEQDGDGVRLTVRARASSTTRTVTAAYAVGCDGGSSFVRRAIGANFETLGPEQDWVVIDGVKLRPLDDLPEAMIGYCWPSRPHFFVPMGEPRLRWEFMVLPDDDRSVIGTPEGAYGLIERFAGRDDVRIDRSAIYTFRSLLADPWRVGRVFLAGDAAHMQPPLRAQGLCSGIRDTINLSWKLAAVLRGEAADGLLGTYEAERRAHARAWIEIATELSNVINTTDPQVAAGRDAHLLANPMPYRNETPPLGPGLHGDAAPPAGLLSEQAVLPDGSRLDDETGWRFLVAMTPAVEAALDDDTRRALADERWFHVLDPGAAVADELLARHGAGGALVVRPDRYVLGVADDATGLDELISRWTGHTTAAVPH</sequence>
<dbReference type="PANTHER" id="PTHR43476">
    <property type="entry name" value="3-(3-HYDROXY-PHENYL)PROPIONATE/3-HYDROXYCINNAMIC ACID HYDROXYLASE"/>
    <property type="match status" value="1"/>
</dbReference>
<dbReference type="Gene3D" id="3.30.9.10">
    <property type="entry name" value="D-Amino Acid Oxidase, subunit A, domain 2"/>
    <property type="match status" value="1"/>
</dbReference>
<dbReference type="Proteomes" id="UP001162834">
    <property type="component" value="Chromosome"/>
</dbReference>
<dbReference type="PANTHER" id="PTHR43476:SF3">
    <property type="entry name" value="FAD-BINDING MONOOXYGENASE"/>
    <property type="match status" value="1"/>
</dbReference>
<dbReference type="KEGG" id="sbae:DSM104329_02548"/>
<dbReference type="GO" id="GO:0008688">
    <property type="term" value="F:3-(3-hydroxyphenyl)propionate hydroxylase activity"/>
    <property type="evidence" value="ECO:0007669"/>
    <property type="project" value="TreeGrafter"/>
</dbReference>
<gene>
    <name evidence="3" type="primary">tsdB</name>
    <name evidence="3" type="ORF">DSM104329_02548</name>
</gene>
<dbReference type="NCBIfam" id="NF004829">
    <property type="entry name" value="PRK06183.1-3"/>
    <property type="match status" value="1"/>
</dbReference>
<dbReference type="InterPro" id="IPR050631">
    <property type="entry name" value="PheA/TfdB_FAD_monoxygenase"/>
</dbReference>
<organism evidence="3 4">
    <name type="scientific">Capillimicrobium parvum</name>
    <dbReference type="NCBI Taxonomy" id="2884022"/>
    <lineage>
        <taxon>Bacteria</taxon>
        <taxon>Bacillati</taxon>
        <taxon>Actinomycetota</taxon>
        <taxon>Thermoleophilia</taxon>
        <taxon>Solirubrobacterales</taxon>
        <taxon>Capillimicrobiaceae</taxon>
        <taxon>Capillimicrobium</taxon>
    </lineage>
</organism>
<dbReference type="Gene3D" id="3.50.50.60">
    <property type="entry name" value="FAD/NAD(P)-binding domain"/>
    <property type="match status" value="1"/>
</dbReference>
<dbReference type="SUPFAM" id="SSF51905">
    <property type="entry name" value="FAD/NAD(P)-binding domain"/>
    <property type="match status" value="1"/>
</dbReference>
<dbReference type="EMBL" id="CP087164">
    <property type="protein sequence ID" value="UGS36148.1"/>
    <property type="molecule type" value="Genomic_DNA"/>
</dbReference>
<dbReference type="Pfam" id="PF01494">
    <property type="entry name" value="FAD_binding_3"/>
    <property type="match status" value="1"/>
</dbReference>
<protein>
    <submittedName>
        <fullName evidence="3">NADH-specific resorcinol 4-hydroxylase</fullName>
        <ecNumber evidence="3">1.14.13.220</ecNumber>
    </submittedName>
</protein>
<dbReference type="InterPro" id="IPR036188">
    <property type="entry name" value="FAD/NAD-bd_sf"/>
</dbReference>
<dbReference type="RefSeq" id="WP_259315825.1">
    <property type="nucleotide sequence ID" value="NZ_CP087164.1"/>
</dbReference>
<dbReference type="GO" id="GO:0071949">
    <property type="term" value="F:FAD binding"/>
    <property type="evidence" value="ECO:0007669"/>
    <property type="project" value="InterPro"/>
</dbReference>
<evidence type="ECO:0000313" key="3">
    <source>
        <dbReference type="EMBL" id="UGS36148.1"/>
    </source>
</evidence>